<dbReference type="InterPro" id="IPR036876">
    <property type="entry name" value="UVR_dom_sf"/>
</dbReference>
<keyword evidence="4 7" id="KW-0267">Excision nuclease</keyword>
<dbReference type="EMBL" id="AP025516">
    <property type="protein sequence ID" value="BDD87449.1"/>
    <property type="molecule type" value="Genomic_DNA"/>
</dbReference>
<dbReference type="Gene3D" id="3.30.420.340">
    <property type="entry name" value="UvrC, RNAse H endonuclease domain"/>
    <property type="match status" value="1"/>
</dbReference>
<reference evidence="11 12" key="1">
    <citation type="submission" date="2022-01" db="EMBL/GenBank/DDBJ databases">
        <title>Desulfofustis limnae sp. nov., a novel mesophilic sulfate-reducing bacterium isolated from marsh soil.</title>
        <authorList>
            <person name="Watanabe M."/>
            <person name="Takahashi A."/>
            <person name="Kojima H."/>
            <person name="Fukui M."/>
        </authorList>
    </citation>
    <scope>NUCLEOTIDE SEQUENCE [LARGE SCALE GENOMIC DNA]</scope>
    <source>
        <strain evidence="11 12">PPLL</strain>
    </source>
</reference>
<evidence type="ECO:0000256" key="5">
    <source>
        <dbReference type="ARBA" id="ARBA00023204"/>
    </source>
</evidence>
<keyword evidence="5 7" id="KW-0234">DNA repair</keyword>
<keyword evidence="3 7" id="KW-0228">DNA excision</keyword>
<dbReference type="InterPro" id="IPR041663">
    <property type="entry name" value="DisA/LigA_HHH"/>
</dbReference>
<comment type="similarity">
    <text evidence="7">Belongs to the UvrC family.</text>
</comment>
<evidence type="ECO:0000259" key="9">
    <source>
        <dbReference type="PROSITE" id="PS50164"/>
    </source>
</evidence>
<name>A0ABM7W8Z6_9BACT</name>
<dbReference type="InterPro" id="IPR003583">
    <property type="entry name" value="Hlx-hairpin-Hlx_DNA-bd_motif"/>
</dbReference>
<dbReference type="InterPro" id="IPR035901">
    <property type="entry name" value="GIY-YIG_endonuc_sf"/>
</dbReference>
<comment type="function">
    <text evidence="7">The UvrABC repair system catalyzes the recognition and processing of DNA lesions. UvrC both incises the 5' and 3' sides of the lesion. The N-terminal half is responsible for the 3' incision and the C-terminal half is responsible for the 5' incision.</text>
</comment>
<feature type="domain" description="GIY-YIG" evidence="9">
    <location>
        <begin position="12"/>
        <end position="91"/>
    </location>
</feature>
<evidence type="ECO:0000256" key="2">
    <source>
        <dbReference type="ARBA" id="ARBA00022763"/>
    </source>
</evidence>
<dbReference type="Pfam" id="PF01541">
    <property type="entry name" value="GIY-YIG"/>
    <property type="match status" value="1"/>
</dbReference>
<dbReference type="PROSITE" id="PS50165">
    <property type="entry name" value="UVRC"/>
    <property type="match status" value="1"/>
</dbReference>
<evidence type="ECO:0000256" key="4">
    <source>
        <dbReference type="ARBA" id="ARBA00022881"/>
    </source>
</evidence>
<keyword evidence="12" id="KW-1185">Reference proteome</keyword>
<evidence type="ECO:0000256" key="7">
    <source>
        <dbReference type="HAMAP-Rule" id="MF_00203"/>
    </source>
</evidence>
<dbReference type="Pfam" id="PF08459">
    <property type="entry name" value="UvrC_RNaseH_dom"/>
    <property type="match status" value="1"/>
</dbReference>
<dbReference type="PROSITE" id="PS50151">
    <property type="entry name" value="UVR"/>
    <property type="match status" value="1"/>
</dbReference>
<dbReference type="HAMAP" id="MF_00203">
    <property type="entry name" value="UvrC"/>
    <property type="match status" value="1"/>
</dbReference>
<evidence type="ECO:0000313" key="11">
    <source>
        <dbReference type="EMBL" id="BDD87449.1"/>
    </source>
</evidence>
<feature type="domain" description="UVR" evidence="8">
    <location>
        <begin position="201"/>
        <end position="236"/>
    </location>
</feature>
<dbReference type="InterPro" id="IPR000305">
    <property type="entry name" value="GIY-YIG_endonuc"/>
</dbReference>
<dbReference type="InterPro" id="IPR004791">
    <property type="entry name" value="UvrC"/>
</dbReference>
<dbReference type="SUPFAM" id="SSF82771">
    <property type="entry name" value="GIY-YIG endonuclease"/>
    <property type="match status" value="1"/>
</dbReference>
<dbReference type="SUPFAM" id="SSF46600">
    <property type="entry name" value="C-terminal UvrC-binding domain of UvrB"/>
    <property type="match status" value="1"/>
</dbReference>
<evidence type="ECO:0000256" key="3">
    <source>
        <dbReference type="ARBA" id="ARBA00022769"/>
    </source>
</evidence>
<dbReference type="NCBIfam" id="TIGR00194">
    <property type="entry name" value="uvrC"/>
    <property type="match status" value="1"/>
</dbReference>
<dbReference type="PANTHER" id="PTHR30562:SF1">
    <property type="entry name" value="UVRABC SYSTEM PROTEIN C"/>
    <property type="match status" value="1"/>
</dbReference>
<evidence type="ECO:0000313" key="12">
    <source>
        <dbReference type="Proteomes" id="UP000830055"/>
    </source>
</evidence>
<dbReference type="Pfam" id="PF12826">
    <property type="entry name" value="HHH_2"/>
    <property type="match status" value="1"/>
</dbReference>
<dbReference type="RefSeq" id="WP_284154475.1">
    <property type="nucleotide sequence ID" value="NZ_AP025516.1"/>
</dbReference>
<evidence type="ECO:0000256" key="6">
    <source>
        <dbReference type="ARBA" id="ARBA00023236"/>
    </source>
</evidence>
<dbReference type="InterPro" id="IPR001162">
    <property type="entry name" value="UvrC_RNase_H_dom"/>
</dbReference>
<dbReference type="Pfam" id="PF22920">
    <property type="entry name" value="UvrC_RNaseH"/>
    <property type="match status" value="1"/>
</dbReference>
<dbReference type="SMART" id="SM00278">
    <property type="entry name" value="HhH1"/>
    <property type="match status" value="2"/>
</dbReference>
<dbReference type="SMART" id="SM00465">
    <property type="entry name" value="GIYc"/>
    <property type="match status" value="1"/>
</dbReference>
<organism evidence="11 12">
    <name type="scientific">Desulfofustis limnaeus</name>
    <dbReference type="NCBI Taxonomy" id="2740163"/>
    <lineage>
        <taxon>Bacteria</taxon>
        <taxon>Pseudomonadati</taxon>
        <taxon>Thermodesulfobacteriota</taxon>
        <taxon>Desulfobulbia</taxon>
        <taxon>Desulfobulbales</taxon>
        <taxon>Desulfocapsaceae</taxon>
        <taxon>Desulfofustis</taxon>
    </lineage>
</organism>
<comment type="subcellular location">
    <subcellularLocation>
        <location evidence="7">Cytoplasm</location>
    </subcellularLocation>
</comment>
<dbReference type="InterPro" id="IPR050066">
    <property type="entry name" value="UvrABC_protein_C"/>
</dbReference>
<comment type="subunit">
    <text evidence="7">Interacts with UvrB in an incision complex.</text>
</comment>
<dbReference type="InterPro" id="IPR047296">
    <property type="entry name" value="GIY-YIG_UvrC_Cho"/>
</dbReference>
<sequence length="615" mass="69123">MLDQTFLATVPHAPGVYLMLDRSASVLYVGKAKDLAKRLSSYVHYSGLKTSKTAVLLGRVQQVDLLITHTEKEALILEASLIKRHRPKYNVILRDDKSYPLIKVTVQEQWPRVFMTRRKKRDGARYFGPYASASAMWQTLRLLTTLFPLRRCRGNELRPRKRPCLNYQMQRCLAPCAGKANHQEYLDMVEKVVMFLEGRSKNLLADLEQEMMSAADGLDFERAAILRDRLQAVRETLEKQIIVSQTARDRDVFGWARLQSSVAAVLLVVREGIVTGSRRFLFDDPYGDDASIIAQIITQLYDEQSPPPPEILVPQAIEDQDLIAERLSDLAGRRVSLHFPRRGEPAHLVKMATANAQQIFAEEGKKKRSWEALAELIARSLHLQKTPRAIECFDISNISGTNAIGSLVRFTEGEPESGGYRRYRLAEVAGPDDYAMMRATLRRRCLRALATDDLPDLLVIDGGRGHLGIAEAVVKDLALDEAVELVGIAKEHEREGDKLYRPGRKNPILLPAHNPVLLFFMRVRDEAHRFGITAHRALRRKQALRSRLDAIPGIGAARKRLLLRRLGSLQKIAVASAEELQAVDGIGPELAQTIVRYFQPADSPSEVLPPPPAPD</sequence>
<dbReference type="Gene3D" id="3.40.1440.10">
    <property type="entry name" value="GIY-YIG endonuclease"/>
    <property type="match status" value="1"/>
</dbReference>
<gene>
    <name evidence="7 11" type="primary">uvrC</name>
    <name evidence="11" type="ORF">DPPLL_18140</name>
</gene>
<dbReference type="Gene3D" id="1.10.150.20">
    <property type="entry name" value="5' to 3' exonuclease, C-terminal subdomain"/>
    <property type="match status" value="1"/>
</dbReference>
<dbReference type="SUPFAM" id="SSF47781">
    <property type="entry name" value="RuvA domain 2-like"/>
    <property type="match status" value="1"/>
</dbReference>
<dbReference type="CDD" id="cd10434">
    <property type="entry name" value="GIY-YIG_UvrC_Cho"/>
    <property type="match status" value="1"/>
</dbReference>
<dbReference type="Pfam" id="PF02151">
    <property type="entry name" value="UVR"/>
    <property type="match status" value="1"/>
</dbReference>
<accession>A0ABM7W8Z6</accession>
<dbReference type="NCBIfam" id="NF001824">
    <property type="entry name" value="PRK00558.1-5"/>
    <property type="match status" value="1"/>
</dbReference>
<proteinExistence type="inferred from homology"/>
<dbReference type="Proteomes" id="UP000830055">
    <property type="component" value="Chromosome"/>
</dbReference>
<evidence type="ECO:0000259" key="10">
    <source>
        <dbReference type="PROSITE" id="PS50165"/>
    </source>
</evidence>
<keyword evidence="1 7" id="KW-0963">Cytoplasm</keyword>
<dbReference type="Gene3D" id="4.10.860.10">
    <property type="entry name" value="UVR domain"/>
    <property type="match status" value="1"/>
</dbReference>
<evidence type="ECO:0000256" key="1">
    <source>
        <dbReference type="ARBA" id="ARBA00022490"/>
    </source>
</evidence>
<evidence type="ECO:0000259" key="8">
    <source>
        <dbReference type="PROSITE" id="PS50151"/>
    </source>
</evidence>
<protein>
    <recommendedName>
        <fullName evidence="7">UvrABC system protein C</fullName>
        <shortName evidence="7">Protein UvrC</shortName>
    </recommendedName>
    <alternativeName>
        <fullName evidence="7">Excinuclease ABC subunit C</fullName>
    </alternativeName>
</protein>
<dbReference type="PANTHER" id="PTHR30562">
    <property type="entry name" value="UVRC/OXIDOREDUCTASE"/>
    <property type="match status" value="1"/>
</dbReference>
<keyword evidence="2 7" id="KW-0227">DNA damage</keyword>
<feature type="domain" description="UvrC family homology region profile" evidence="10">
    <location>
        <begin position="252"/>
        <end position="474"/>
    </location>
</feature>
<dbReference type="InterPro" id="IPR038476">
    <property type="entry name" value="UvrC_RNase_H_dom_sf"/>
</dbReference>
<dbReference type="PROSITE" id="PS50164">
    <property type="entry name" value="GIY_YIG"/>
    <property type="match status" value="1"/>
</dbReference>
<dbReference type="InterPro" id="IPR010994">
    <property type="entry name" value="RuvA_2-like"/>
</dbReference>
<dbReference type="InterPro" id="IPR001943">
    <property type="entry name" value="UVR_dom"/>
</dbReference>
<keyword evidence="6 7" id="KW-0742">SOS response</keyword>